<dbReference type="EMBL" id="GBRH01228336">
    <property type="protein sequence ID" value="JAD69559.1"/>
    <property type="molecule type" value="Transcribed_RNA"/>
</dbReference>
<sequence length="29" mass="3186">MSNVLRLLKSIICPHRAFLSSVLCANLVS</sequence>
<reference evidence="1" key="1">
    <citation type="submission" date="2014-09" db="EMBL/GenBank/DDBJ databases">
        <authorList>
            <person name="Magalhaes I.L.F."/>
            <person name="Oliveira U."/>
            <person name="Santos F.R."/>
            <person name="Vidigal T.H.D.A."/>
            <person name="Brescovit A.D."/>
            <person name="Santos A.J."/>
        </authorList>
    </citation>
    <scope>NUCLEOTIDE SEQUENCE</scope>
    <source>
        <tissue evidence="1">Shoot tissue taken approximately 20 cm above the soil surface</tissue>
    </source>
</reference>
<dbReference type="AlphaFoldDB" id="A0A0A9BZU6"/>
<accession>A0A0A9BZU6</accession>
<evidence type="ECO:0000313" key="1">
    <source>
        <dbReference type="EMBL" id="JAD69559.1"/>
    </source>
</evidence>
<organism evidence="1">
    <name type="scientific">Arundo donax</name>
    <name type="common">Giant reed</name>
    <name type="synonym">Donax arundinaceus</name>
    <dbReference type="NCBI Taxonomy" id="35708"/>
    <lineage>
        <taxon>Eukaryota</taxon>
        <taxon>Viridiplantae</taxon>
        <taxon>Streptophyta</taxon>
        <taxon>Embryophyta</taxon>
        <taxon>Tracheophyta</taxon>
        <taxon>Spermatophyta</taxon>
        <taxon>Magnoliopsida</taxon>
        <taxon>Liliopsida</taxon>
        <taxon>Poales</taxon>
        <taxon>Poaceae</taxon>
        <taxon>PACMAD clade</taxon>
        <taxon>Arundinoideae</taxon>
        <taxon>Arundineae</taxon>
        <taxon>Arundo</taxon>
    </lineage>
</organism>
<name>A0A0A9BZU6_ARUDO</name>
<proteinExistence type="predicted"/>
<reference evidence="1" key="2">
    <citation type="journal article" date="2015" name="Data Brief">
        <title>Shoot transcriptome of the giant reed, Arundo donax.</title>
        <authorList>
            <person name="Barrero R.A."/>
            <person name="Guerrero F.D."/>
            <person name="Moolhuijzen P."/>
            <person name="Goolsby J.A."/>
            <person name="Tidwell J."/>
            <person name="Bellgard S.E."/>
            <person name="Bellgard M.I."/>
        </authorList>
    </citation>
    <scope>NUCLEOTIDE SEQUENCE</scope>
    <source>
        <tissue evidence="1">Shoot tissue taken approximately 20 cm above the soil surface</tissue>
    </source>
</reference>
<protein>
    <submittedName>
        <fullName evidence="1">Uncharacterized protein</fullName>
    </submittedName>
</protein>